<dbReference type="GO" id="GO:0020037">
    <property type="term" value="F:heme binding"/>
    <property type="evidence" value="ECO:0007669"/>
    <property type="project" value="InterPro"/>
</dbReference>
<name>A0A3S4UXK1_9ACTN</name>
<evidence type="ECO:0000256" key="3">
    <source>
        <dbReference type="SAM" id="MobiDB-lite"/>
    </source>
</evidence>
<dbReference type="SUPFAM" id="SSF48264">
    <property type="entry name" value="Cytochrome P450"/>
    <property type="match status" value="1"/>
</dbReference>
<organism evidence="4 5">
    <name type="scientific">Acidipropionibacterium jensenii</name>
    <dbReference type="NCBI Taxonomy" id="1749"/>
    <lineage>
        <taxon>Bacteria</taxon>
        <taxon>Bacillati</taxon>
        <taxon>Actinomycetota</taxon>
        <taxon>Actinomycetes</taxon>
        <taxon>Propionibacteriales</taxon>
        <taxon>Propionibacteriaceae</taxon>
        <taxon>Acidipropionibacterium</taxon>
    </lineage>
</organism>
<protein>
    <submittedName>
        <fullName evidence="4">Cytochrome P450(MEG)</fullName>
        <ecNumber evidence="4">1.14.99.-</ecNumber>
    </submittedName>
</protein>
<sequence length="413" mass="45260">MDGPNRRRAVQPGDPHESTVEQAPGVWRIGSYPVAREVLQARGCTTQAGFTSEFVPKGRLKHHPILFSDGPLHDEQRRKVGRFFAPRVVSERYRPLMVDAAERLLADAMDDAGDVGTAGGVGCRVEDLALLYAVDVTRQVVGLTNSSVKGLAGRLVRFFNQPPFDITKPDLGRTRRQWASAAVHGLGPVVSLYLADVRPAVRARRRRPGEDVISHLIAEGYTDVDILVECVTYGTAGMVTTREFIAMALWHLLTDEDLRAAYLAADADGRIGVLEEIIRLEPVVGHIYRRVGETLRVADGADERCLGRGDLVDLQVRQANVDPAVMGADPLSLCPGRPLDRDVHPAGLSFGDGAHRCPGQALALLETDVLLTRMLDLEPQILAEPRIEWDDLVAGYCLRGFRVGFAGHHLTNR</sequence>
<evidence type="ECO:0000256" key="2">
    <source>
        <dbReference type="RuleBase" id="RU000461"/>
    </source>
</evidence>
<dbReference type="PANTHER" id="PTHR46696">
    <property type="entry name" value="P450, PUTATIVE (EUROFUNG)-RELATED"/>
    <property type="match status" value="1"/>
</dbReference>
<dbReference type="InterPro" id="IPR017972">
    <property type="entry name" value="Cyt_P450_CS"/>
</dbReference>
<dbReference type="PRINTS" id="PR00359">
    <property type="entry name" value="BP450"/>
</dbReference>
<dbReference type="InterPro" id="IPR002397">
    <property type="entry name" value="Cyt_P450_B"/>
</dbReference>
<dbReference type="STRING" id="1122997.GCA_000425285_02401"/>
<feature type="region of interest" description="Disordered" evidence="3">
    <location>
        <begin position="1"/>
        <end position="23"/>
    </location>
</feature>
<dbReference type="AlphaFoldDB" id="A0A3S4UXK1"/>
<comment type="similarity">
    <text evidence="1 2">Belongs to the cytochrome P450 family.</text>
</comment>
<dbReference type="EC" id="1.14.99.-" evidence="4"/>
<dbReference type="Proteomes" id="UP000277858">
    <property type="component" value="Chromosome"/>
</dbReference>
<dbReference type="GO" id="GO:0016705">
    <property type="term" value="F:oxidoreductase activity, acting on paired donors, with incorporation or reduction of molecular oxygen"/>
    <property type="evidence" value="ECO:0007669"/>
    <property type="project" value="InterPro"/>
</dbReference>
<dbReference type="GO" id="GO:0005506">
    <property type="term" value="F:iron ion binding"/>
    <property type="evidence" value="ECO:0007669"/>
    <property type="project" value="InterPro"/>
</dbReference>
<keyword evidence="2 4" id="KW-0560">Oxidoreductase</keyword>
<dbReference type="RefSeq" id="WP_071161758.1">
    <property type="nucleotide sequence ID" value="NZ_LR134473.1"/>
</dbReference>
<dbReference type="PRINTS" id="PR00385">
    <property type="entry name" value="P450"/>
</dbReference>
<dbReference type="EMBL" id="LR134473">
    <property type="protein sequence ID" value="VEI03141.1"/>
    <property type="molecule type" value="Genomic_DNA"/>
</dbReference>
<accession>A0A3S4UXK1</accession>
<evidence type="ECO:0000313" key="4">
    <source>
        <dbReference type="EMBL" id="VEI03141.1"/>
    </source>
</evidence>
<keyword evidence="2" id="KW-0479">Metal-binding</keyword>
<gene>
    <name evidence="4" type="ORF">NCTC13652_01340</name>
</gene>
<dbReference type="InterPro" id="IPR036396">
    <property type="entry name" value="Cyt_P450_sf"/>
</dbReference>
<dbReference type="PROSITE" id="PS00086">
    <property type="entry name" value="CYTOCHROME_P450"/>
    <property type="match status" value="1"/>
</dbReference>
<keyword evidence="2" id="KW-0349">Heme</keyword>
<dbReference type="CDD" id="cd00302">
    <property type="entry name" value="cytochrome_P450"/>
    <property type="match status" value="1"/>
</dbReference>
<evidence type="ECO:0000256" key="1">
    <source>
        <dbReference type="ARBA" id="ARBA00010617"/>
    </source>
</evidence>
<dbReference type="Pfam" id="PF00067">
    <property type="entry name" value="p450"/>
    <property type="match status" value="1"/>
</dbReference>
<keyword evidence="2" id="KW-0408">Iron</keyword>
<keyword evidence="5" id="KW-1185">Reference proteome</keyword>
<dbReference type="Gene3D" id="1.10.630.10">
    <property type="entry name" value="Cytochrome P450"/>
    <property type="match status" value="1"/>
</dbReference>
<dbReference type="InterPro" id="IPR001128">
    <property type="entry name" value="Cyt_P450"/>
</dbReference>
<dbReference type="OrthoDB" id="54272at2"/>
<dbReference type="GO" id="GO:0004497">
    <property type="term" value="F:monooxygenase activity"/>
    <property type="evidence" value="ECO:0007669"/>
    <property type="project" value="UniProtKB-KW"/>
</dbReference>
<keyword evidence="2" id="KW-0503">Monooxygenase</keyword>
<reference evidence="4 5" key="1">
    <citation type="submission" date="2018-12" db="EMBL/GenBank/DDBJ databases">
        <authorList>
            <consortium name="Pathogen Informatics"/>
        </authorList>
    </citation>
    <scope>NUCLEOTIDE SEQUENCE [LARGE SCALE GENOMIC DNA]</scope>
    <source>
        <strain evidence="4 5">NCTC13652</strain>
    </source>
</reference>
<dbReference type="PANTHER" id="PTHR46696:SF1">
    <property type="entry name" value="CYTOCHROME P450 YJIB-RELATED"/>
    <property type="match status" value="1"/>
</dbReference>
<proteinExistence type="inferred from homology"/>
<evidence type="ECO:0000313" key="5">
    <source>
        <dbReference type="Proteomes" id="UP000277858"/>
    </source>
</evidence>